<comment type="caution">
    <text evidence="3">The sequence shown here is derived from an EMBL/GenBank/DDBJ whole genome shotgun (WGS) entry which is preliminary data.</text>
</comment>
<sequence>MSKYLAASSSHERLRTGSSPSEPSSPDHLKKITRSVSIFRSTLSIDLFTHTVSCSTVTSQLTALLYHHQTATCFELKPGSCQTQFDILYPNGFSYHTNVPSKCVLPNGNPILEVPDRTLPVKSTFLEDVIKLKTYRLDARSYCPYVARRRKQKLKEATQDSTIDHTFAASTLTLPLEWVRIG</sequence>
<protein>
    <submittedName>
        <fullName evidence="3">Uncharacterized protein</fullName>
    </submittedName>
</protein>
<dbReference type="Proteomes" id="UP000325313">
    <property type="component" value="Unassembled WGS sequence"/>
</dbReference>
<proteinExistence type="predicted"/>
<organism evidence="3 4">
    <name type="scientific">Puccinia graminis f. sp. tritici</name>
    <dbReference type="NCBI Taxonomy" id="56615"/>
    <lineage>
        <taxon>Eukaryota</taxon>
        <taxon>Fungi</taxon>
        <taxon>Dikarya</taxon>
        <taxon>Basidiomycota</taxon>
        <taxon>Pucciniomycotina</taxon>
        <taxon>Pucciniomycetes</taxon>
        <taxon>Pucciniales</taxon>
        <taxon>Pucciniaceae</taxon>
        <taxon>Puccinia</taxon>
    </lineage>
</organism>
<evidence type="ECO:0000313" key="4">
    <source>
        <dbReference type="Proteomes" id="UP000324748"/>
    </source>
</evidence>
<dbReference type="EMBL" id="VDEP01000490">
    <property type="protein sequence ID" value="KAA1069981.1"/>
    <property type="molecule type" value="Genomic_DNA"/>
</dbReference>
<evidence type="ECO:0000313" key="3">
    <source>
        <dbReference type="EMBL" id="KAA1075769.1"/>
    </source>
</evidence>
<gene>
    <name evidence="3" type="ORF">PGT21_001095</name>
    <name evidence="2" type="ORF">PGTUg99_004952</name>
</gene>
<feature type="region of interest" description="Disordered" evidence="1">
    <location>
        <begin position="1"/>
        <end position="29"/>
    </location>
</feature>
<evidence type="ECO:0000313" key="2">
    <source>
        <dbReference type="EMBL" id="KAA1069981.1"/>
    </source>
</evidence>
<dbReference type="Proteomes" id="UP000324748">
    <property type="component" value="Unassembled WGS sequence"/>
</dbReference>
<reference evidence="4 5" key="1">
    <citation type="submission" date="2019-05" db="EMBL/GenBank/DDBJ databases">
        <title>Emergence of the Ug99 lineage of the wheat stem rust pathogen through somatic hybridization.</title>
        <authorList>
            <person name="Li F."/>
            <person name="Upadhyaya N.M."/>
            <person name="Sperschneider J."/>
            <person name="Matny O."/>
            <person name="Nguyen-Phuc H."/>
            <person name="Mago R."/>
            <person name="Raley C."/>
            <person name="Miller M.E."/>
            <person name="Silverstein K.A.T."/>
            <person name="Henningsen E."/>
            <person name="Hirsch C.D."/>
            <person name="Visser B."/>
            <person name="Pretorius Z.A."/>
            <person name="Steffenson B.J."/>
            <person name="Schwessinger B."/>
            <person name="Dodds P.N."/>
            <person name="Figueroa M."/>
        </authorList>
    </citation>
    <scope>NUCLEOTIDE SEQUENCE [LARGE SCALE GENOMIC DNA]</scope>
    <source>
        <strain evidence="3">21-0</strain>
        <strain evidence="2 5">Ug99</strain>
    </source>
</reference>
<keyword evidence="4" id="KW-1185">Reference proteome</keyword>
<evidence type="ECO:0000256" key="1">
    <source>
        <dbReference type="SAM" id="MobiDB-lite"/>
    </source>
</evidence>
<name>A0A5B0MHY3_PUCGR</name>
<accession>A0A5B0MHY3</accession>
<dbReference type="EMBL" id="VSWC01000146">
    <property type="protein sequence ID" value="KAA1075769.1"/>
    <property type="molecule type" value="Genomic_DNA"/>
</dbReference>
<evidence type="ECO:0000313" key="5">
    <source>
        <dbReference type="Proteomes" id="UP000325313"/>
    </source>
</evidence>
<dbReference type="AlphaFoldDB" id="A0A5B0MHY3"/>